<dbReference type="EC" id="4.2.2.29" evidence="7"/>
<dbReference type="HAMAP" id="MF_02065">
    <property type="entry name" value="MltG"/>
    <property type="match status" value="1"/>
</dbReference>
<reference evidence="8 9" key="1">
    <citation type="submission" date="2020-04" db="EMBL/GenBank/DDBJ databases">
        <title>Usitatibacter rugosus gen. nov., sp. nov. and Usitatibacter palustris sp. nov., novel members of Usitatibacteraceae fam. nov. within the order Nitrosomonadales isolated from soil.</title>
        <authorList>
            <person name="Huber K.J."/>
            <person name="Neumann-Schaal M."/>
            <person name="Geppert A."/>
            <person name="Luckner M."/>
            <person name="Wanner G."/>
            <person name="Overmann J."/>
        </authorList>
    </citation>
    <scope>NUCLEOTIDE SEQUENCE [LARGE SCALE GENOMIC DNA]</scope>
    <source>
        <strain evidence="8 9">Swamp67</strain>
    </source>
</reference>
<name>A0A6M4H9X9_9PROT</name>
<dbReference type="PANTHER" id="PTHR30518:SF2">
    <property type="entry name" value="ENDOLYTIC MUREIN TRANSGLYCOSYLASE"/>
    <property type="match status" value="1"/>
</dbReference>
<dbReference type="GO" id="GO:0009252">
    <property type="term" value="P:peptidoglycan biosynthetic process"/>
    <property type="evidence" value="ECO:0007669"/>
    <property type="project" value="UniProtKB-UniRule"/>
</dbReference>
<feature type="site" description="Important for catalytic activity" evidence="7">
    <location>
        <position position="217"/>
    </location>
</feature>
<evidence type="ECO:0000256" key="3">
    <source>
        <dbReference type="ARBA" id="ARBA00022989"/>
    </source>
</evidence>
<keyword evidence="1 7" id="KW-1003">Cell membrane</keyword>
<dbReference type="NCBIfam" id="TIGR00247">
    <property type="entry name" value="endolytic transglycosylase MltG"/>
    <property type="match status" value="1"/>
</dbReference>
<sequence length="333" mass="36581">MTIRERLSAFALLLLAAAVATGAWMVAFTNMSLDLPRTPFEFTVKSGSSLRTVARTLSDEGLLPEAQTFWILGRVLGKDASIQAGTYKLDRPVTPMELLEKLARGDVSSVDIAFVEGTTFRQWVAQLKKHPKLKQTLAGKSLAEIAAAAGLAEGSPEGWFFPDTYKFAPGSSDVEILKRAHAAMKKRLADAWDARHTDLPLATPYEALILASIVEKETGAAVERTLVASVFVNRLRKPMRLQTDPTVIYGMGEAFDGNIRKKDLTADTPWNTYTRDGLPPTPIAMPGAASLRAATQPESTEFLYFVGKGDGTHQFSRTLEEHNRAVVRYQLKR</sequence>
<gene>
    <name evidence="7 8" type="primary">mltG</name>
    <name evidence="8" type="ORF">DSM104440_02021</name>
</gene>
<keyword evidence="5 7" id="KW-0456">Lyase</keyword>
<keyword evidence="3 7" id="KW-1133">Transmembrane helix</keyword>
<dbReference type="AlphaFoldDB" id="A0A6M4H9X9"/>
<comment type="similarity">
    <text evidence="7">Belongs to the transglycosylase MltG family.</text>
</comment>
<dbReference type="KEGG" id="upl:DSM104440_02021"/>
<dbReference type="Gene3D" id="3.30.160.60">
    <property type="entry name" value="Classic Zinc Finger"/>
    <property type="match status" value="1"/>
</dbReference>
<keyword evidence="4 7" id="KW-0472">Membrane</keyword>
<dbReference type="InParanoid" id="A0A6M4H9X9"/>
<evidence type="ECO:0000256" key="2">
    <source>
        <dbReference type="ARBA" id="ARBA00022692"/>
    </source>
</evidence>
<dbReference type="Pfam" id="PF02618">
    <property type="entry name" value="YceG"/>
    <property type="match status" value="1"/>
</dbReference>
<dbReference type="GO" id="GO:0008932">
    <property type="term" value="F:lytic endotransglycosylase activity"/>
    <property type="evidence" value="ECO:0007669"/>
    <property type="project" value="UniProtKB-UniRule"/>
</dbReference>
<comment type="function">
    <text evidence="7">Functions as a peptidoglycan terminase that cleaves nascent peptidoglycan strands endolytically to terminate their elongation.</text>
</comment>
<evidence type="ECO:0000313" key="8">
    <source>
        <dbReference type="EMBL" id="QJR15204.1"/>
    </source>
</evidence>
<dbReference type="Proteomes" id="UP000503096">
    <property type="component" value="Chromosome"/>
</dbReference>
<protein>
    <recommendedName>
        <fullName evidence="7">Endolytic murein transglycosylase</fullName>
        <ecNumber evidence="7">4.2.2.29</ecNumber>
    </recommendedName>
    <alternativeName>
        <fullName evidence="7">Peptidoglycan lytic transglycosylase</fullName>
    </alternativeName>
    <alternativeName>
        <fullName evidence="7">Peptidoglycan polymerization terminase</fullName>
    </alternativeName>
</protein>
<dbReference type="GO" id="GO:0005886">
    <property type="term" value="C:plasma membrane"/>
    <property type="evidence" value="ECO:0007669"/>
    <property type="project" value="UniProtKB-UniRule"/>
</dbReference>
<keyword evidence="2 7" id="KW-0812">Transmembrane</keyword>
<keyword evidence="6 7" id="KW-0961">Cell wall biogenesis/degradation</keyword>
<evidence type="ECO:0000256" key="1">
    <source>
        <dbReference type="ARBA" id="ARBA00022475"/>
    </source>
</evidence>
<keyword evidence="9" id="KW-1185">Reference proteome</keyword>
<organism evidence="8 9">
    <name type="scientific">Usitatibacter palustris</name>
    <dbReference type="NCBI Taxonomy" id="2732487"/>
    <lineage>
        <taxon>Bacteria</taxon>
        <taxon>Pseudomonadati</taxon>
        <taxon>Pseudomonadota</taxon>
        <taxon>Betaproteobacteria</taxon>
        <taxon>Nitrosomonadales</taxon>
        <taxon>Usitatibacteraceae</taxon>
        <taxon>Usitatibacter</taxon>
    </lineage>
</organism>
<dbReference type="FunCoup" id="A0A6M4H9X9">
    <property type="interactions" value="354"/>
</dbReference>
<keyword evidence="7" id="KW-0997">Cell inner membrane</keyword>
<dbReference type="CDD" id="cd08010">
    <property type="entry name" value="MltG_like"/>
    <property type="match status" value="1"/>
</dbReference>
<dbReference type="RefSeq" id="WP_171162282.1">
    <property type="nucleotide sequence ID" value="NZ_CP053073.1"/>
</dbReference>
<evidence type="ECO:0000256" key="7">
    <source>
        <dbReference type="HAMAP-Rule" id="MF_02065"/>
    </source>
</evidence>
<evidence type="ECO:0000256" key="6">
    <source>
        <dbReference type="ARBA" id="ARBA00023316"/>
    </source>
</evidence>
<comment type="catalytic activity">
    <reaction evidence="7">
        <text>a peptidoglycan chain = a peptidoglycan chain with N-acetyl-1,6-anhydromuramyl-[peptide] at the reducing end + a peptidoglycan chain with N-acetylglucosamine at the non-reducing end.</text>
        <dbReference type="EC" id="4.2.2.29"/>
    </reaction>
</comment>
<evidence type="ECO:0000313" key="9">
    <source>
        <dbReference type="Proteomes" id="UP000503096"/>
    </source>
</evidence>
<dbReference type="InterPro" id="IPR003770">
    <property type="entry name" value="MLTG-like"/>
</dbReference>
<dbReference type="Gene3D" id="3.30.1490.480">
    <property type="entry name" value="Endolytic murein transglycosylase"/>
    <property type="match status" value="1"/>
</dbReference>
<dbReference type="GO" id="GO:0071555">
    <property type="term" value="P:cell wall organization"/>
    <property type="evidence" value="ECO:0007669"/>
    <property type="project" value="UniProtKB-KW"/>
</dbReference>
<dbReference type="EMBL" id="CP053073">
    <property type="protein sequence ID" value="QJR15204.1"/>
    <property type="molecule type" value="Genomic_DNA"/>
</dbReference>
<evidence type="ECO:0000256" key="5">
    <source>
        <dbReference type="ARBA" id="ARBA00023239"/>
    </source>
</evidence>
<proteinExistence type="inferred from homology"/>
<dbReference type="PANTHER" id="PTHR30518">
    <property type="entry name" value="ENDOLYTIC MUREIN TRANSGLYCOSYLASE"/>
    <property type="match status" value="1"/>
</dbReference>
<evidence type="ECO:0000256" key="4">
    <source>
        <dbReference type="ARBA" id="ARBA00023136"/>
    </source>
</evidence>
<accession>A0A6M4H9X9</accession>